<reference evidence="3" key="1">
    <citation type="journal article" date="2019" name="Int. J. Syst. Evol. Microbiol.">
        <title>The Global Catalogue of Microorganisms (GCM) 10K type strain sequencing project: providing services to taxonomists for standard genome sequencing and annotation.</title>
        <authorList>
            <consortium name="The Broad Institute Genomics Platform"/>
            <consortium name="The Broad Institute Genome Sequencing Center for Infectious Disease"/>
            <person name="Wu L."/>
            <person name="Ma J."/>
        </authorList>
    </citation>
    <scope>NUCLEOTIDE SEQUENCE [LARGE SCALE GENOMIC DNA]</scope>
    <source>
        <strain evidence="3">CCM 8930</strain>
    </source>
</reference>
<protein>
    <submittedName>
        <fullName evidence="2">Uncharacterized protein</fullName>
    </submittedName>
</protein>
<organism evidence="2 3">
    <name type="scientific">Lactiplantibacillus nangangensis</name>
    <dbReference type="NCBI Taxonomy" id="2559917"/>
    <lineage>
        <taxon>Bacteria</taxon>
        <taxon>Bacillati</taxon>
        <taxon>Bacillota</taxon>
        <taxon>Bacilli</taxon>
        <taxon>Lactobacillales</taxon>
        <taxon>Lactobacillaceae</taxon>
        <taxon>Lactiplantibacillus</taxon>
    </lineage>
</organism>
<proteinExistence type="predicted"/>
<keyword evidence="1" id="KW-0812">Transmembrane</keyword>
<comment type="caution">
    <text evidence="2">The sequence shown here is derived from an EMBL/GenBank/DDBJ whole genome shotgun (WGS) entry which is preliminary data.</text>
</comment>
<feature type="transmembrane region" description="Helical" evidence="1">
    <location>
        <begin position="5"/>
        <end position="25"/>
    </location>
</feature>
<evidence type="ECO:0000313" key="3">
    <source>
        <dbReference type="Proteomes" id="UP001596171"/>
    </source>
</evidence>
<keyword evidence="1" id="KW-0472">Membrane</keyword>
<name>A0ABW1SP24_9LACO</name>
<evidence type="ECO:0000313" key="2">
    <source>
        <dbReference type="EMBL" id="MFC6203014.1"/>
    </source>
</evidence>
<keyword evidence="1" id="KW-1133">Transmembrane helix</keyword>
<dbReference type="EMBL" id="JBHSSE010000038">
    <property type="protein sequence ID" value="MFC6203014.1"/>
    <property type="molecule type" value="Genomic_DNA"/>
</dbReference>
<gene>
    <name evidence="2" type="ORF">ACFP1L_14190</name>
</gene>
<dbReference type="RefSeq" id="WP_379856218.1">
    <property type="nucleotide sequence ID" value="NZ_JBHSSE010000038.1"/>
</dbReference>
<evidence type="ECO:0000256" key="1">
    <source>
        <dbReference type="SAM" id="Phobius"/>
    </source>
</evidence>
<dbReference type="Proteomes" id="UP001596171">
    <property type="component" value="Unassembled WGS sequence"/>
</dbReference>
<accession>A0ABW1SP24</accession>
<keyword evidence="3" id="KW-1185">Reference proteome</keyword>
<sequence>MNKKIFLRIIGIISLFAALLLWFFAKEPFINFVASNNNLELSGSFSFLFLAVGIISIGYSVFVKSK</sequence>
<feature type="transmembrane region" description="Helical" evidence="1">
    <location>
        <begin position="45"/>
        <end position="63"/>
    </location>
</feature>